<keyword evidence="9" id="KW-0249">Electron transport</keyword>
<dbReference type="InterPro" id="IPR000440">
    <property type="entry name" value="NADH_UbQ/plastoQ_OxRdtase_su3"/>
</dbReference>
<accession>A0A481YLF9</accession>
<evidence type="ECO:0000256" key="9">
    <source>
        <dbReference type="RuleBase" id="RU003640"/>
    </source>
</evidence>
<evidence type="ECO:0000256" key="1">
    <source>
        <dbReference type="ARBA" id="ARBA00004370"/>
    </source>
</evidence>
<evidence type="ECO:0000256" key="2">
    <source>
        <dbReference type="ARBA" id="ARBA00008472"/>
    </source>
</evidence>
<keyword evidence="9" id="KW-0520">NAD</keyword>
<comment type="subcellular location">
    <subcellularLocation>
        <location evidence="1">Membrane</location>
    </subcellularLocation>
    <subcellularLocation>
        <location evidence="9">Mitochondrion membrane</location>
        <topology evidence="9">Multi-pass membrane protein</topology>
    </subcellularLocation>
</comment>
<keyword evidence="9" id="KW-0679">Respiratory chain</keyword>
<comment type="catalytic activity">
    <reaction evidence="8 9">
        <text>a ubiquinone + NADH + 5 H(+)(in) = a ubiquinol + NAD(+) + 4 H(+)(out)</text>
        <dbReference type="Rhea" id="RHEA:29091"/>
        <dbReference type="Rhea" id="RHEA-COMP:9565"/>
        <dbReference type="Rhea" id="RHEA-COMP:9566"/>
        <dbReference type="ChEBI" id="CHEBI:15378"/>
        <dbReference type="ChEBI" id="CHEBI:16389"/>
        <dbReference type="ChEBI" id="CHEBI:17976"/>
        <dbReference type="ChEBI" id="CHEBI:57540"/>
        <dbReference type="ChEBI" id="CHEBI:57945"/>
        <dbReference type="EC" id="7.1.1.2"/>
    </reaction>
</comment>
<name>A0A481YLF9_HELPO</name>
<feature type="transmembrane region" description="Helical" evidence="9">
    <location>
        <begin position="86"/>
        <end position="105"/>
    </location>
</feature>
<protein>
    <recommendedName>
        <fullName evidence="3 9">NADH-ubiquinone oxidoreductase chain 3</fullName>
        <ecNumber evidence="9">7.1.1.2</ecNumber>
    </recommendedName>
</protein>
<keyword evidence="9" id="KW-1278">Translocase</keyword>
<dbReference type="GO" id="GO:0008137">
    <property type="term" value="F:NADH dehydrogenase (ubiquinone) activity"/>
    <property type="evidence" value="ECO:0007669"/>
    <property type="project" value="UniProtKB-UniRule"/>
</dbReference>
<comment type="function">
    <text evidence="9">Core subunit of the mitochondrial membrane respiratory chain NADH dehydrogenase (Complex I) which catalyzes electron transfer from NADH through the respiratory chain, using ubiquinone as an electron acceptor. Essential for the catalytic activity of complex I.</text>
</comment>
<keyword evidence="10" id="KW-0732">Signal</keyword>
<keyword evidence="5 9" id="KW-0812">Transmembrane</keyword>
<feature type="chain" id="PRO_5019738734" description="NADH-ubiquinone oxidoreductase chain 3" evidence="10">
    <location>
        <begin position="16"/>
        <end position="115"/>
    </location>
</feature>
<comment type="similarity">
    <text evidence="2 9">Belongs to the complex I subunit 3 family.</text>
</comment>
<evidence type="ECO:0000256" key="3">
    <source>
        <dbReference type="ARBA" id="ARBA00021007"/>
    </source>
</evidence>
<evidence type="ECO:0000256" key="7">
    <source>
        <dbReference type="ARBA" id="ARBA00023136"/>
    </source>
</evidence>
<reference evidence="11" key="1">
    <citation type="journal article" date="2019" name="Zookeys">
        <title>The complete mitogenome of Helix pomatia and the basal phylogeny of Helicinae (Gastropoda, Stylommatophora, Helicidae).</title>
        <authorList>
            <person name="Korabek O."/>
            <person name="Petrusek A."/>
            <person name="Rovatsos M."/>
        </authorList>
    </citation>
    <scope>NUCLEOTIDE SEQUENCE</scope>
    <source>
        <strain evidence="11">P_488</strain>
    </source>
</reference>
<evidence type="ECO:0000256" key="5">
    <source>
        <dbReference type="ARBA" id="ARBA00022692"/>
    </source>
</evidence>
<evidence type="ECO:0000313" key="11">
    <source>
        <dbReference type="EMBL" id="QBK83682.1"/>
    </source>
</evidence>
<dbReference type="Gene3D" id="1.20.58.1610">
    <property type="entry name" value="NADH:ubiquinone/plastoquinone oxidoreductase, chain 3"/>
    <property type="match status" value="1"/>
</dbReference>
<evidence type="ECO:0000256" key="10">
    <source>
        <dbReference type="SAM" id="SignalP"/>
    </source>
</evidence>
<feature type="signal peptide" evidence="10">
    <location>
        <begin position="1"/>
        <end position="15"/>
    </location>
</feature>
<proteinExistence type="inferred from homology"/>
<dbReference type="GO" id="GO:0031966">
    <property type="term" value="C:mitochondrial membrane"/>
    <property type="evidence" value="ECO:0007669"/>
    <property type="project" value="UniProtKB-SubCell"/>
</dbReference>
<organism evidence="11">
    <name type="scientific">Helix pomatia</name>
    <name type="common">Roman snail</name>
    <name type="synonym">Edible snail</name>
    <dbReference type="NCBI Taxonomy" id="6536"/>
    <lineage>
        <taxon>Eukaryota</taxon>
        <taxon>Metazoa</taxon>
        <taxon>Spiralia</taxon>
        <taxon>Lophotrochozoa</taxon>
        <taxon>Mollusca</taxon>
        <taxon>Gastropoda</taxon>
        <taxon>Heterobranchia</taxon>
        <taxon>Euthyneura</taxon>
        <taxon>Panpulmonata</taxon>
        <taxon>Eupulmonata</taxon>
        <taxon>Stylommatophora</taxon>
        <taxon>Helicina</taxon>
        <taxon>Helicoidea</taxon>
        <taxon>Helicidae</taxon>
        <taxon>Helix</taxon>
    </lineage>
</organism>
<keyword evidence="4 9" id="KW-0813">Transport</keyword>
<keyword evidence="6 9" id="KW-1133">Transmembrane helix</keyword>
<feature type="transmembrane region" description="Helical" evidence="9">
    <location>
        <begin position="52"/>
        <end position="74"/>
    </location>
</feature>
<dbReference type="EC" id="7.1.1.2" evidence="9"/>
<sequence length="115" mass="13403">MLFLALTLASLLVFALPFLYSMIQKNVATSKIVKLACFECGFESLTCTRHPFSVRFFILVMLFLVFDVESVLLFPCLCNNILFSSYILMMSYYMFLLVLLIGLLYEWYNSMLEWA</sequence>
<evidence type="ECO:0000256" key="4">
    <source>
        <dbReference type="ARBA" id="ARBA00022448"/>
    </source>
</evidence>
<dbReference type="Pfam" id="PF00507">
    <property type="entry name" value="Oxidored_q4"/>
    <property type="match status" value="1"/>
</dbReference>
<keyword evidence="9" id="KW-0830">Ubiquinone</keyword>
<dbReference type="GO" id="GO:0030964">
    <property type="term" value="C:NADH dehydrogenase complex"/>
    <property type="evidence" value="ECO:0007669"/>
    <property type="project" value="TreeGrafter"/>
</dbReference>
<dbReference type="AlphaFoldDB" id="A0A481YLF9"/>
<dbReference type="PANTHER" id="PTHR11058:SF9">
    <property type="entry name" value="NADH-UBIQUINONE OXIDOREDUCTASE CHAIN 3"/>
    <property type="match status" value="1"/>
</dbReference>
<dbReference type="InterPro" id="IPR038430">
    <property type="entry name" value="NDAH_ubi_oxred_su3_sf"/>
</dbReference>
<evidence type="ECO:0000256" key="6">
    <source>
        <dbReference type="ARBA" id="ARBA00022989"/>
    </source>
</evidence>
<keyword evidence="9 11" id="KW-0496">Mitochondrion</keyword>
<evidence type="ECO:0000256" key="8">
    <source>
        <dbReference type="ARBA" id="ARBA00049551"/>
    </source>
</evidence>
<dbReference type="PANTHER" id="PTHR11058">
    <property type="entry name" value="NADH-UBIQUINONE OXIDOREDUCTASE CHAIN 3"/>
    <property type="match status" value="1"/>
</dbReference>
<geneLocation type="mitochondrion" evidence="11"/>
<gene>
    <name evidence="11" type="primary">ND3</name>
</gene>
<keyword evidence="7 9" id="KW-0472">Membrane</keyword>
<dbReference type="EMBL" id="MK347426">
    <property type="protein sequence ID" value="QBK83682.1"/>
    <property type="molecule type" value="Genomic_DNA"/>
</dbReference>